<accession>M5G1R6</accession>
<dbReference type="Proteomes" id="UP000030653">
    <property type="component" value="Unassembled WGS sequence"/>
</dbReference>
<keyword evidence="2 6" id="KW-0808">Transferase</keyword>
<dbReference type="HOGENOM" id="CLU_011226_14_2_1"/>
<dbReference type="OrthoDB" id="422574at2759"/>
<gene>
    <name evidence="6" type="ORF">DACRYDRAFT_102359</name>
</gene>
<evidence type="ECO:0000256" key="1">
    <source>
        <dbReference type="ARBA" id="ARBA00007409"/>
    </source>
</evidence>
<dbReference type="InterPro" id="IPR036282">
    <property type="entry name" value="Glutathione-S-Trfase_C_sf"/>
</dbReference>
<dbReference type="PANTHER" id="PTHR44051:SF3">
    <property type="entry name" value="TRANSCRIPTIONAL REGULATOR URE2"/>
    <property type="match status" value="1"/>
</dbReference>
<dbReference type="InterPro" id="IPR010987">
    <property type="entry name" value="Glutathione-S-Trfase_C-like"/>
</dbReference>
<dbReference type="PROSITE" id="PS50404">
    <property type="entry name" value="GST_NTER"/>
    <property type="match status" value="1"/>
</dbReference>
<dbReference type="OMA" id="GWVINWT"/>
<feature type="domain" description="GST N-terminal" evidence="4">
    <location>
        <begin position="5"/>
        <end position="89"/>
    </location>
</feature>
<dbReference type="InterPro" id="IPR036249">
    <property type="entry name" value="Thioredoxin-like_sf"/>
</dbReference>
<keyword evidence="7" id="KW-1185">Reference proteome</keyword>
<dbReference type="InterPro" id="IPR040079">
    <property type="entry name" value="Glutathione_S-Trfase"/>
</dbReference>
<dbReference type="SFLD" id="SFLDG00358">
    <property type="entry name" value="Main_(cytGST)"/>
    <property type="match status" value="1"/>
</dbReference>
<organism evidence="6 7">
    <name type="scientific">Dacryopinax primogenitus (strain DJM 731)</name>
    <name type="common">Brown rot fungus</name>
    <dbReference type="NCBI Taxonomy" id="1858805"/>
    <lineage>
        <taxon>Eukaryota</taxon>
        <taxon>Fungi</taxon>
        <taxon>Dikarya</taxon>
        <taxon>Basidiomycota</taxon>
        <taxon>Agaricomycotina</taxon>
        <taxon>Dacrymycetes</taxon>
        <taxon>Dacrymycetales</taxon>
        <taxon>Dacrymycetaceae</taxon>
        <taxon>Dacryopinax</taxon>
    </lineage>
</organism>
<reference evidence="6 7" key="1">
    <citation type="journal article" date="2012" name="Science">
        <title>The Paleozoic origin of enzymatic lignin decomposition reconstructed from 31 fungal genomes.</title>
        <authorList>
            <person name="Floudas D."/>
            <person name="Binder M."/>
            <person name="Riley R."/>
            <person name="Barry K."/>
            <person name="Blanchette R.A."/>
            <person name="Henrissat B."/>
            <person name="Martinez A.T."/>
            <person name="Otillar R."/>
            <person name="Spatafora J.W."/>
            <person name="Yadav J.S."/>
            <person name="Aerts A."/>
            <person name="Benoit I."/>
            <person name="Boyd A."/>
            <person name="Carlson A."/>
            <person name="Copeland A."/>
            <person name="Coutinho P.M."/>
            <person name="de Vries R.P."/>
            <person name="Ferreira P."/>
            <person name="Findley K."/>
            <person name="Foster B."/>
            <person name="Gaskell J."/>
            <person name="Glotzer D."/>
            <person name="Gorecki P."/>
            <person name="Heitman J."/>
            <person name="Hesse C."/>
            <person name="Hori C."/>
            <person name="Igarashi K."/>
            <person name="Jurgens J.A."/>
            <person name="Kallen N."/>
            <person name="Kersten P."/>
            <person name="Kohler A."/>
            <person name="Kuees U."/>
            <person name="Kumar T.K.A."/>
            <person name="Kuo A."/>
            <person name="LaButti K."/>
            <person name="Larrondo L.F."/>
            <person name="Lindquist E."/>
            <person name="Ling A."/>
            <person name="Lombard V."/>
            <person name="Lucas S."/>
            <person name="Lundell T."/>
            <person name="Martin R."/>
            <person name="McLaughlin D.J."/>
            <person name="Morgenstern I."/>
            <person name="Morin E."/>
            <person name="Murat C."/>
            <person name="Nagy L.G."/>
            <person name="Nolan M."/>
            <person name="Ohm R.A."/>
            <person name="Patyshakuliyeva A."/>
            <person name="Rokas A."/>
            <person name="Ruiz-Duenas F.J."/>
            <person name="Sabat G."/>
            <person name="Salamov A."/>
            <person name="Samejima M."/>
            <person name="Schmutz J."/>
            <person name="Slot J.C."/>
            <person name="St John F."/>
            <person name="Stenlid J."/>
            <person name="Sun H."/>
            <person name="Sun S."/>
            <person name="Syed K."/>
            <person name="Tsang A."/>
            <person name="Wiebenga A."/>
            <person name="Young D."/>
            <person name="Pisabarro A."/>
            <person name="Eastwood D.C."/>
            <person name="Martin F."/>
            <person name="Cullen D."/>
            <person name="Grigoriev I.V."/>
            <person name="Hibbett D.S."/>
        </authorList>
    </citation>
    <scope>NUCLEOTIDE SEQUENCE [LARGE SCALE GENOMIC DNA]</scope>
    <source>
        <strain evidence="6 7">DJM-731 SS1</strain>
    </source>
</reference>
<dbReference type="EMBL" id="JH795876">
    <property type="protein sequence ID" value="EJT97677.1"/>
    <property type="molecule type" value="Genomic_DNA"/>
</dbReference>
<dbReference type="GeneID" id="63682690"/>
<evidence type="ECO:0000259" key="4">
    <source>
        <dbReference type="PROSITE" id="PS50404"/>
    </source>
</evidence>
<dbReference type="AlphaFoldDB" id="M5G1R6"/>
<dbReference type="Pfam" id="PF00043">
    <property type="entry name" value="GST_C"/>
    <property type="match status" value="1"/>
</dbReference>
<dbReference type="SUPFAM" id="SSF47616">
    <property type="entry name" value="GST C-terminal domain-like"/>
    <property type="match status" value="1"/>
</dbReference>
<protein>
    <submittedName>
        <fullName evidence="6">Glutathione S-transferase C-terminal-like protein</fullName>
    </submittedName>
</protein>
<dbReference type="InterPro" id="IPR004045">
    <property type="entry name" value="Glutathione_S-Trfase_N"/>
</dbReference>
<dbReference type="PANTHER" id="PTHR44051">
    <property type="entry name" value="GLUTATHIONE S-TRANSFERASE-RELATED"/>
    <property type="match status" value="1"/>
</dbReference>
<dbReference type="GO" id="GO:0016740">
    <property type="term" value="F:transferase activity"/>
    <property type="evidence" value="ECO:0007669"/>
    <property type="project" value="UniProtKB-KW"/>
</dbReference>
<dbReference type="SUPFAM" id="SSF52833">
    <property type="entry name" value="Thioredoxin-like"/>
    <property type="match status" value="1"/>
</dbReference>
<proteinExistence type="inferred from homology"/>
<dbReference type="RefSeq" id="XP_040624575.1">
    <property type="nucleotide sequence ID" value="XM_040767628.1"/>
</dbReference>
<feature type="domain" description="GST C-terminal" evidence="5">
    <location>
        <begin position="94"/>
        <end position="221"/>
    </location>
</feature>
<evidence type="ECO:0000256" key="3">
    <source>
        <dbReference type="RuleBase" id="RU003494"/>
    </source>
</evidence>
<dbReference type="Gene3D" id="1.20.1050.130">
    <property type="match status" value="1"/>
</dbReference>
<dbReference type="STRING" id="1858805.M5G1R6"/>
<comment type="similarity">
    <text evidence="1 3">Belongs to the GST superfamily.</text>
</comment>
<dbReference type="Pfam" id="PF02798">
    <property type="entry name" value="GST_N"/>
    <property type="match status" value="1"/>
</dbReference>
<name>M5G1R6_DACPD</name>
<dbReference type="SFLD" id="SFLDG01151">
    <property type="entry name" value="Main.2:_Nu-like"/>
    <property type="match status" value="1"/>
</dbReference>
<dbReference type="InterPro" id="IPR004046">
    <property type="entry name" value="GST_C"/>
</dbReference>
<evidence type="ECO:0000256" key="2">
    <source>
        <dbReference type="ARBA" id="ARBA00022679"/>
    </source>
</evidence>
<sequence>MSPHKHITLYTSPFSPNGWKVALVLEELGLKYDSVYLDLFKEEQLAPEFTKLNPNQKVPVLIDHLNDDFVLFESNAIILYLVEQYDPDYKISARGKEKQLVSQWLFSQASGQGPSCWQLFYFHQCSPEKDLKAQERYKDEILRVLSVLNNVLSKQAWLVGGRMTIADISFVPWNIVAFSSLAALGVKVQDEFRSVYRWHTALTARPAVKKVLEITATLQKP</sequence>
<dbReference type="CDD" id="cd03048">
    <property type="entry name" value="GST_N_Ure2p_like"/>
    <property type="match status" value="1"/>
</dbReference>
<evidence type="ECO:0000259" key="5">
    <source>
        <dbReference type="PROSITE" id="PS50405"/>
    </source>
</evidence>
<dbReference type="FunFam" id="3.40.30.10:FF:000039">
    <property type="entry name" value="Glutathione S-transferase domain"/>
    <property type="match status" value="1"/>
</dbReference>
<dbReference type="PROSITE" id="PS50405">
    <property type="entry name" value="GST_CTER"/>
    <property type="match status" value="1"/>
</dbReference>
<evidence type="ECO:0000313" key="6">
    <source>
        <dbReference type="EMBL" id="EJT97677.1"/>
    </source>
</evidence>
<dbReference type="SFLD" id="SFLDS00019">
    <property type="entry name" value="Glutathione_Transferase_(cytos"/>
    <property type="match status" value="1"/>
</dbReference>
<evidence type="ECO:0000313" key="7">
    <source>
        <dbReference type="Proteomes" id="UP000030653"/>
    </source>
</evidence>